<dbReference type="InterPro" id="IPR036188">
    <property type="entry name" value="FAD/NAD-bd_sf"/>
</dbReference>
<dbReference type="Gene3D" id="3.50.50.60">
    <property type="entry name" value="FAD/NAD(P)-binding domain"/>
    <property type="match status" value="3"/>
</dbReference>
<name>A0A061QVU1_9CHLO</name>
<protein>
    <recommendedName>
        <fullName evidence="2">FAD dependent oxidoreductase domain-containing protein</fullName>
    </recommendedName>
</protein>
<evidence type="ECO:0000256" key="1">
    <source>
        <dbReference type="SAM" id="MobiDB-lite"/>
    </source>
</evidence>
<dbReference type="PANTHER" id="PTHR13847:SF150">
    <property type="entry name" value="OXIDOREDUCTASE TDA3-RELATED"/>
    <property type="match status" value="1"/>
</dbReference>
<dbReference type="InterPro" id="IPR006076">
    <property type="entry name" value="FAD-dep_OxRdtase"/>
</dbReference>
<organism evidence="3">
    <name type="scientific">Tetraselmis sp. GSL018</name>
    <dbReference type="NCBI Taxonomy" id="582737"/>
    <lineage>
        <taxon>Eukaryota</taxon>
        <taxon>Viridiplantae</taxon>
        <taxon>Chlorophyta</taxon>
        <taxon>core chlorophytes</taxon>
        <taxon>Chlorodendrophyceae</taxon>
        <taxon>Chlorodendrales</taxon>
        <taxon>Chlorodendraceae</taxon>
        <taxon>Tetraselmis</taxon>
    </lineage>
</organism>
<sequence length="441" mass="46214">PAALQCSSFQKLDSSKLKTGFRAALAVSRPGLRRGRFSIGIHRSTPLAMNASTEKVFVVGGGIIGTSIAYYLSKRGLSPVVIERSDIASAASGKAGGFLARDWGIGTVTQHLHQVSFDLHEDLAKELGIDSFRRLPTLSVEGGKPKGRQQKQSQASWLDGEIRQLKVLDTGTAQVTPAEITRALMDAALRNGAALRNAAVTGVRTEPKDGGGRRLTGLCLEGGEVLDAGTAVFAMGPWSSLAGDWLGVPIPMEGVKSTSIVYSGCDSARDEPFALFCAEDSNGCHLEVFPRPNGDVYICGCGGSDYVGGERLASGGDCEAPEKILPDPQRVKAASASFAGLSSLGAREPDLTQACMRPCPPDALPIMGKAPGTEGAYLACGHNCWGILWGPVTGLAMSELIADGNASCVDLAPFSPSRFMPRKGAGARGRKRGLQAVGEQW</sequence>
<feature type="region of interest" description="Disordered" evidence="1">
    <location>
        <begin position="422"/>
        <end position="441"/>
    </location>
</feature>
<feature type="non-terminal residue" evidence="3">
    <location>
        <position position="1"/>
    </location>
</feature>
<dbReference type="AlphaFoldDB" id="A0A061QVU1"/>
<accession>A0A061QVU1</accession>
<feature type="domain" description="FAD dependent oxidoreductase" evidence="2">
    <location>
        <begin position="55"/>
        <end position="400"/>
    </location>
</feature>
<dbReference type="EMBL" id="GBEZ01022028">
    <property type="protein sequence ID" value="JAC64772.1"/>
    <property type="molecule type" value="Transcribed_RNA"/>
</dbReference>
<evidence type="ECO:0000313" key="3">
    <source>
        <dbReference type="EMBL" id="JAC64772.1"/>
    </source>
</evidence>
<dbReference type="GO" id="GO:0005737">
    <property type="term" value="C:cytoplasm"/>
    <property type="evidence" value="ECO:0007669"/>
    <property type="project" value="TreeGrafter"/>
</dbReference>
<dbReference type="SUPFAM" id="SSF51905">
    <property type="entry name" value="FAD/NAD(P)-binding domain"/>
    <property type="match status" value="1"/>
</dbReference>
<dbReference type="PANTHER" id="PTHR13847">
    <property type="entry name" value="SARCOSINE DEHYDROGENASE-RELATED"/>
    <property type="match status" value="1"/>
</dbReference>
<evidence type="ECO:0000259" key="2">
    <source>
        <dbReference type="Pfam" id="PF01266"/>
    </source>
</evidence>
<proteinExistence type="predicted"/>
<dbReference type="Pfam" id="PF01266">
    <property type="entry name" value="DAO"/>
    <property type="match status" value="1"/>
</dbReference>
<gene>
    <name evidence="3" type="ORF">TSPGSL018_17558</name>
</gene>
<reference evidence="3" key="1">
    <citation type="submission" date="2014-05" db="EMBL/GenBank/DDBJ databases">
        <title>The transcriptome of the halophilic microalga Tetraselmis sp. GSL018 isolated from the Great Salt Lake, Utah.</title>
        <authorList>
            <person name="Jinkerson R.E."/>
            <person name="D'Adamo S."/>
            <person name="Posewitz M.C."/>
        </authorList>
    </citation>
    <scope>NUCLEOTIDE SEQUENCE</scope>
    <source>
        <strain evidence="3">GSL018</strain>
    </source>
</reference>